<gene>
    <name evidence="2" type="ORF">OP10G_1323</name>
</gene>
<accession>A0A068NMK8</accession>
<keyword evidence="2" id="KW-0808">Transferase</keyword>
<organism evidence="2 3">
    <name type="scientific">Fimbriimonas ginsengisoli Gsoil 348</name>
    <dbReference type="NCBI Taxonomy" id="661478"/>
    <lineage>
        <taxon>Bacteria</taxon>
        <taxon>Bacillati</taxon>
        <taxon>Armatimonadota</taxon>
        <taxon>Fimbriimonadia</taxon>
        <taxon>Fimbriimonadales</taxon>
        <taxon>Fimbriimonadaceae</taxon>
        <taxon>Fimbriimonas</taxon>
    </lineage>
</organism>
<dbReference type="OrthoDB" id="9810508at2"/>
<dbReference type="Pfam" id="PF04028">
    <property type="entry name" value="DUF374"/>
    <property type="match status" value="1"/>
</dbReference>
<dbReference type="RefSeq" id="WP_025226688.1">
    <property type="nucleotide sequence ID" value="NZ_CP007139.1"/>
</dbReference>
<dbReference type="CDD" id="cd07983">
    <property type="entry name" value="LPLAT_DUF374-like"/>
    <property type="match status" value="1"/>
</dbReference>
<sequence>MDRLKYGWRAVRPRLISGVLYGILRFLGATIRMRLIDEPEDEARTIFCGWHGRSLLFANRYRGRGWWVIISQSNDGEMQTRIFRKLGFQIIRGSTGRGGVRAAVEAIRALKDGGTMAITPDGPRGPSGVVQGGVMLMAQKSGAKLVPMGISARPRIFIKSWDRYMFPLPFGRGIFIFGEPLTVEKDADEAEVERVRLKLQEEIHRLEAEAERMLGY</sequence>
<dbReference type="AlphaFoldDB" id="A0A068NMK8"/>
<proteinExistence type="predicted"/>
<dbReference type="Proteomes" id="UP000027982">
    <property type="component" value="Chromosome"/>
</dbReference>
<reference evidence="2 3" key="1">
    <citation type="journal article" date="2014" name="PLoS ONE">
        <title>The first complete genome sequence of the class fimbriimonadia in the phylum armatimonadetes.</title>
        <authorList>
            <person name="Hu Z.Y."/>
            <person name="Wang Y.Z."/>
            <person name="Im W.T."/>
            <person name="Wang S.Y."/>
            <person name="Zhao G.P."/>
            <person name="Zheng H.J."/>
            <person name="Quan Z.X."/>
        </authorList>
    </citation>
    <scope>NUCLEOTIDE SEQUENCE [LARGE SCALE GENOMIC DNA]</scope>
    <source>
        <strain evidence="2">Gsoil 348</strain>
    </source>
</reference>
<dbReference type="eggNOG" id="COG2121">
    <property type="taxonomic scope" value="Bacteria"/>
</dbReference>
<dbReference type="HOGENOM" id="CLU_086327_1_1_0"/>
<evidence type="ECO:0000313" key="2">
    <source>
        <dbReference type="EMBL" id="AIE84691.1"/>
    </source>
</evidence>
<dbReference type="GO" id="GO:0016740">
    <property type="term" value="F:transferase activity"/>
    <property type="evidence" value="ECO:0007669"/>
    <property type="project" value="UniProtKB-KW"/>
</dbReference>
<feature type="domain" description="DUF374" evidence="1">
    <location>
        <begin position="60"/>
        <end position="126"/>
    </location>
</feature>
<keyword evidence="3" id="KW-1185">Reference proteome</keyword>
<protein>
    <submittedName>
        <fullName evidence="2">3-Deoxy-D-manno-octulosonic-acid transferase</fullName>
    </submittedName>
</protein>
<evidence type="ECO:0000259" key="1">
    <source>
        <dbReference type="Pfam" id="PF04028"/>
    </source>
</evidence>
<dbReference type="InterPro" id="IPR007172">
    <property type="entry name" value="DUF374"/>
</dbReference>
<name>A0A068NMK8_FIMGI</name>
<dbReference type="STRING" id="661478.OP10G_1323"/>
<dbReference type="EMBL" id="CP007139">
    <property type="protein sequence ID" value="AIE84691.1"/>
    <property type="molecule type" value="Genomic_DNA"/>
</dbReference>
<evidence type="ECO:0000313" key="3">
    <source>
        <dbReference type="Proteomes" id="UP000027982"/>
    </source>
</evidence>
<dbReference type="KEGG" id="fgi:OP10G_1323"/>